<dbReference type="InterPro" id="IPR008554">
    <property type="entry name" value="Glutaredoxin-like"/>
</dbReference>
<dbReference type="AlphaFoldDB" id="A0A061AX17"/>
<keyword evidence="1" id="KW-0813">Transport</keyword>
<protein>
    <recommendedName>
        <fullName evidence="1">Glutaredoxin-like protein</fullName>
    </recommendedName>
</protein>
<dbReference type="OrthoDB" id="429967at2759"/>
<dbReference type="Pfam" id="PF05768">
    <property type="entry name" value="Glrx-like"/>
    <property type="match status" value="1"/>
</dbReference>
<dbReference type="Gene3D" id="3.40.30.10">
    <property type="entry name" value="Glutaredoxin"/>
    <property type="match status" value="1"/>
</dbReference>
<accession>A0A061AX17</accession>
<name>A0A061AX17_CYBFA</name>
<dbReference type="PANTHER" id="PTHR33558:SF1">
    <property type="entry name" value="GLUTAREDOXIN-LIKE PROTEIN C5ORF63 HOMOLOG"/>
    <property type="match status" value="1"/>
</dbReference>
<dbReference type="SUPFAM" id="SSF52833">
    <property type="entry name" value="Thioredoxin-like"/>
    <property type="match status" value="1"/>
</dbReference>
<organism evidence="2">
    <name type="scientific">Cyberlindnera fabianii</name>
    <name type="common">Yeast</name>
    <name type="synonym">Hansenula fabianii</name>
    <dbReference type="NCBI Taxonomy" id="36022"/>
    <lineage>
        <taxon>Eukaryota</taxon>
        <taxon>Fungi</taxon>
        <taxon>Dikarya</taxon>
        <taxon>Ascomycota</taxon>
        <taxon>Saccharomycotina</taxon>
        <taxon>Saccharomycetes</taxon>
        <taxon>Phaffomycetales</taxon>
        <taxon>Phaffomycetaceae</taxon>
        <taxon>Cyberlindnera</taxon>
    </lineage>
</organism>
<comment type="similarity">
    <text evidence="1">Belongs to the glutaredoxin family.</text>
</comment>
<reference evidence="2" key="1">
    <citation type="journal article" date="2014" name="Genome Announc.">
        <title>Genome sequence of the yeast Cyberlindnera fabianii (Hansenula fabianii).</title>
        <authorList>
            <person name="Freel K.C."/>
            <person name="Sarilar V."/>
            <person name="Neuveglise C."/>
            <person name="Devillers H."/>
            <person name="Friedrich A."/>
            <person name="Schacherer J."/>
        </authorList>
    </citation>
    <scope>NUCLEOTIDE SEQUENCE</scope>
    <source>
        <strain evidence="2">YJS4271</strain>
    </source>
</reference>
<dbReference type="InterPro" id="IPR052565">
    <property type="entry name" value="Glutaredoxin-like_YDR286C"/>
</dbReference>
<dbReference type="PANTHER" id="PTHR33558">
    <property type="entry name" value="GLUTAREDOXIN-LIKE PROTEIN C5ORF63 HOMOLOG"/>
    <property type="match status" value="1"/>
</dbReference>
<keyword evidence="1" id="KW-0249">Electron transport</keyword>
<gene>
    <name evidence="2" type="ORF">CYFA0S_03e01442g</name>
</gene>
<sequence length="134" mass="15657">MYPWLLFVPATVRPLMLFKTFHRPLHSVAFQTRSFASRKAPINKVSLTLYAKEGCSLCDKAKVVLKDVLESGQLQNKVQFTNVDITDPLNKQWWEAYCFDVPVIHIDRFNQKDPVKMMHYLDKEEVIEELNKSV</sequence>
<evidence type="ECO:0000256" key="1">
    <source>
        <dbReference type="RuleBase" id="RU363082"/>
    </source>
</evidence>
<dbReference type="VEuPathDB" id="FungiDB:BON22_4556"/>
<proteinExistence type="inferred from homology"/>
<dbReference type="PhylomeDB" id="A0A061AX17"/>
<dbReference type="InterPro" id="IPR036249">
    <property type="entry name" value="Thioredoxin-like_sf"/>
</dbReference>
<dbReference type="EMBL" id="LK052888">
    <property type="protein sequence ID" value="CDR39259.1"/>
    <property type="molecule type" value="Genomic_DNA"/>
</dbReference>
<evidence type="ECO:0000313" key="2">
    <source>
        <dbReference type="EMBL" id="CDR39259.1"/>
    </source>
</evidence>